<organism evidence="1 2">
    <name type="scientific">Capnocytophaga catalasegens</name>
    <dbReference type="NCBI Taxonomy" id="1004260"/>
    <lineage>
        <taxon>Bacteria</taxon>
        <taxon>Pseudomonadati</taxon>
        <taxon>Bacteroidota</taxon>
        <taxon>Flavobacteriia</taxon>
        <taxon>Flavobacteriales</taxon>
        <taxon>Flavobacteriaceae</taxon>
        <taxon>Capnocytophaga</taxon>
    </lineage>
</organism>
<evidence type="ECO:0000313" key="1">
    <source>
        <dbReference type="EMBL" id="GJM51645.1"/>
    </source>
</evidence>
<reference evidence="1" key="1">
    <citation type="submission" date="2021-11" db="EMBL/GenBank/DDBJ databases">
        <title>Draft genome sequence of Capnocytophaga sp. strain KC07075 isolated from cat oral cavity.</title>
        <authorList>
            <person name="Suzuki M."/>
            <person name="Imaoka K."/>
            <person name="Kimura M."/>
            <person name="Morikawa S."/>
            <person name="Maeda K."/>
        </authorList>
    </citation>
    <scope>NUCLEOTIDE SEQUENCE</scope>
    <source>
        <strain evidence="1">KC07075</strain>
    </source>
</reference>
<dbReference type="AlphaFoldDB" id="A0AAV5AYR4"/>
<dbReference type="Gene3D" id="3.40.390.10">
    <property type="entry name" value="Collagenase (Catalytic Domain)"/>
    <property type="match status" value="1"/>
</dbReference>
<accession>A0AAV5AYR4</accession>
<proteinExistence type="predicted"/>
<dbReference type="EMBL" id="BQKA01000085">
    <property type="protein sequence ID" value="GJM51645.1"/>
    <property type="molecule type" value="Genomic_DNA"/>
</dbReference>
<sequence length="182" mass="21324">MVVPNMATTVVLDCTGNDFKSRFCRRVGTKYQIDNSNGLREYLERKLTEQFRNRYNNYYTLFFIGDQYPKNGGKVNGFSYGNSKFGVYFKGHNESTIAHEIMHAMNLPHTFASMDKGTLLAKFTYEAGQTNNIMDYSHQDRFGNKPRITTYHWQWQVLNSNILDLHRGMGFISRLKKWINNF</sequence>
<evidence type="ECO:0000313" key="2">
    <source>
        <dbReference type="Proteomes" id="UP001207736"/>
    </source>
</evidence>
<comment type="caution">
    <text evidence="1">The sequence shown here is derived from an EMBL/GenBank/DDBJ whole genome shotgun (WGS) entry which is preliminary data.</text>
</comment>
<dbReference type="InterPro" id="IPR024079">
    <property type="entry name" value="MetalloPept_cat_dom_sf"/>
</dbReference>
<protein>
    <submittedName>
        <fullName evidence="1">Uncharacterized protein</fullName>
    </submittedName>
</protein>
<gene>
    <name evidence="1" type="ORF">RCZ15_26180</name>
</gene>
<name>A0AAV5AYR4_9FLAO</name>
<dbReference type="Proteomes" id="UP001207736">
    <property type="component" value="Unassembled WGS sequence"/>
</dbReference>
<dbReference type="GO" id="GO:0008237">
    <property type="term" value="F:metallopeptidase activity"/>
    <property type="evidence" value="ECO:0007669"/>
    <property type="project" value="InterPro"/>
</dbReference>
<dbReference type="SUPFAM" id="SSF55486">
    <property type="entry name" value="Metalloproteases ('zincins'), catalytic domain"/>
    <property type="match status" value="1"/>
</dbReference>